<dbReference type="InterPro" id="IPR002142">
    <property type="entry name" value="Peptidase_S49"/>
</dbReference>
<evidence type="ECO:0000313" key="11">
    <source>
        <dbReference type="Proteomes" id="UP000197007"/>
    </source>
</evidence>
<evidence type="ECO:0000256" key="1">
    <source>
        <dbReference type="ARBA" id="ARBA00004370"/>
    </source>
</evidence>
<comment type="subcellular location">
    <subcellularLocation>
        <location evidence="1">Membrane</location>
    </subcellularLocation>
</comment>
<evidence type="ECO:0000256" key="7">
    <source>
        <dbReference type="PIRSR" id="PIRSR001217-1"/>
    </source>
</evidence>
<keyword evidence="11" id="KW-1185">Reference proteome</keyword>
<dbReference type="GO" id="GO:0006465">
    <property type="term" value="P:signal peptide processing"/>
    <property type="evidence" value="ECO:0007669"/>
    <property type="project" value="InterPro"/>
</dbReference>
<keyword evidence="4" id="KW-0378">Hydrolase</keyword>
<dbReference type="PANTHER" id="PTHR33209:SF1">
    <property type="entry name" value="PEPTIDASE S49 DOMAIN-CONTAINING PROTEIN"/>
    <property type="match status" value="1"/>
</dbReference>
<dbReference type="SUPFAM" id="SSF52096">
    <property type="entry name" value="ClpP/crotonase"/>
    <property type="match status" value="2"/>
</dbReference>
<dbReference type="Gene3D" id="3.90.226.10">
    <property type="entry name" value="2-enoyl-CoA Hydratase, Chain A, domain 1"/>
    <property type="match status" value="2"/>
</dbReference>
<dbReference type="Pfam" id="PF01343">
    <property type="entry name" value="Peptidase_S49"/>
    <property type="match status" value="2"/>
</dbReference>
<dbReference type="GO" id="GO:0008236">
    <property type="term" value="F:serine-type peptidase activity"/>
    <property type="evidence" value="ECO:0007669"/>
    <property type="project" value="UniProtKB-KW"/>
</dbReference>
<evidence type="ECO:0000256" key="4">
    <source>
        <dbReference type="ARBA" id="ARBA00022801"/>
    </source>
</evidence>
<dbReference type="GO" id="GO:0016020">
    <property type="term" value="C:membrane"/>
    <property type="evidence" value="ECO:0007669"/>
    <property type="project" value="UniProtKB-SubCell"/>
</dbReference>
<feature type="domain" description="Peptidase S49" evidence="9">
    <location>
        <begin position="374"/>
        <end position="524"/>
    </location>
</feature>
<reference evidence="11" key="1">
    <citation type="submission" date="2017-06" db="EMBL/GenBank/DDBJ databases">
        <title>Complete genome sequence of Capnocytophaga sp. KCOM 1579 (=ChDC OS43) isolated from a human refractory periapical abscess lesion.</title>
        <authorList>
            <person name="Kook J.-K."/>
            <person name="Park S.-N."/>
            <person name="Lim Y.K."/>
            <person name="Roh H."/>
        </authorList>
    </citation>
    <scope>NUCLEOTIDE SEQUENCE [LARGE SCALE GENOMIC DNA]</scope>
    <source>
        <strain evidence="11">ChDC OS43</strain>
    </source>
</reference>
<dbReference type="KEGG" id="capn:CBG49_14440"/>
<evidence type="ECO:0000256" key="5">
    <source>
        <dbReference type="ARBA" id="ARBA00022825"/>
    </source>
</evidence>
<evidence type="ECO:0000256" key="3">
    <source>
        <dbReference type="ARBA" id="ARBA00022670"/>
    </source>
</evidence>
<keyword evidence="8" id="KW-0812">Transmembrane</keyword>
<dbReference type="InterPro" id="IPR047217">
    <property type="entry name" value="S49_SppA_67K_type_N"/>
</dbReference>
<dbReference type="CDD" id="cd07018">
    <property type="entry name" value="S49_SppA_67K_type"/>
    <property type="match status" value="1"/>
</dbReference>
<dbReference type="Gene3D" id="6.20.330.10">
    <property type="match status" value="1"/>
</dbReference>
<keyword evidence="6 8" id="KW-0472">Membrane</keyword>
<keyword evidence="5" id="KW-0720">Serine protease</keyword>
<evidence type="ECO:0000256" key="8">
    <source>
        <dbReference type="SAM" id="Phobius"/>
    </source>
</evidence>
<dbReference type="CDD" id="cd07023">
    <property type="entry name" value="S49_Sppa_N_C"/>
    <property type="match status" value="1"/>
</dbReference>
<dbReference type="PIRSF" id="PIRSF001217">
    <property type="entry name" value="Protease_4_SppA"/>
    <property type="match status" value="1"/>
</dbReference>
<feature type="active site" description="Nucleophile" evidence="7">
    <location>
        <position position="390"/>
    </location>
</feature>
<evidence type="ECO:0000256" key="2">
    <source>
        <dbReference type="ARBA" id="ARBA00008683"/>
    </source>
</evidence>
<keyword evidence="3" id="KW-0645">Protease</keyword>
<proteinExistence type="inferred from homology"/>
<gene>
    <name evidence="10" type="primary">sppA</name>
    <name evidence="10" type="ORF">CBG49_14440</name>
</gene>
<evidence type="ECO:0000256" key="6">
    <source>
        <dbReference type="ARBA" id="ARBA00023136"/>
    </source>
</evidence>
<name>A0A1Z4BSB1_9FLAO</name>
<dbReference type="AlphaFoldDB" id="A0A1Z4BSB1"/>
<dbReference type="RefSeq" id="WP_088595035.1">
    <property type="nucleotide sequence ID" value="NZ_CP022022.1"/>
</dbReference>
<protein>
    <submittedName>
        <fullName evidence="10">Signal peptide peptidase SppA</fullName>
    </submittedName>
</protein>
<dbReference type="InterPro" id="IPR029045">
    <property type="entry name" value="ClpP/crotonase-like_dom_sf"/>
</dbReference>
<keyword evidence="8" id="KW-1133">Transmembrane helix</keyword>
<evidence type="ECO:0000313" key="10">
    <source>
        <dbReference type="EMBL" id="ASF44196.1"/>
    </source>
</evidence>
<dbReference type="InterPro" id="IPR004635">
    <property type="entry name" value="Pept_S49_SppA"/>
</dbReference>
<dbReference type="InterPro" id="IPR004634">
    <property type="entry name" value="Pept_S49_pIV"/>
</dbReference>
<dbReference type="EMBL" id="CP022022">
    <property type="protein sequence ID" value="ASF44196.1"/>
    <property type="molecule type" value="Genomic_DNA"/>
</dbReference>
<dbReference type="PANTHER" id="PTHR33209">
    <property type="entry name" value="PROTEASE 4"/>
    <property type="match status" value="1"/>
</dbReference>
<comment type="similarity">
    <text evidence="2">Belongs to the peptidase S49 family.</text>
</comment>
<dbReference type="NCBIfam" id="TIGR00705">
    <property type="entry name" value="SppA_67K"/>
    <property type="match status" value="1"/>
</dbReference>
<evidence type="ECO:0000259" key="9">
    <source>
        <dbReference type="Pfam" id="PF01343"/>
    </source>
</evidence>
<feature type="active site" description="Proton donor/acceptor" evidence="7">
    <location>
        <position position="194"/>
    </location>
</feature>
<dbReference type="Proteomes" id="UP000197007">
    <property type="component" value="Chromosome"/>
</dbReference>
<accession>A0A1Z4BSB1</accession>
<feature type="domain" description="Peptidase S49" evidence="9">
    <location>
        <begin position="126"/>
        <end position="268"/>
    </location>
</feature>
<organism evidence="10 11">
    <name type="scientific">Capnocytophaga endodontalis</name>
    <dbReference type="NCBI Taxonomy" id="2708117"/>
    <lineage>
        <taxon>Bacteria</taxon>
        <taxon>Pseudomonadati</taxon>
        <taxon>Bacteroidota</taxon>
        <taxon>Flavobacteriia</taxon>
        <taxon>Flavobacteriales</taxon>
        <taxon>Flavobacteriaceae</taxon>
        <taxon>Capnocytophaga</taxon>
    </lineage>
</organism>
<dbReference type="NCBIfam" id="TIGR00706">
    <property type="entry name" value="SppA_dom"/>
    <property type="match status" value="1"/>
</dbReference>
<sequence length="590" mass="65465">MTFFKTLLATILGFFISMGICLLLFLIFISMMIGSVVGSSSGDEITVKDNSVLELAFNEPLTDYSERISFKDFDYTSQSYNGLNTTLKAIQKAKNDKRIKGIYLKSTGNIGGLAFAQELRKALIDFKSSGKFVLAYNDEVSQLDYYLQSVADKIYISQLGSVALRGLSSEVLFFKGLQEKTGIQMEVIRHGKYKSAVEPFLDNKMSDNNRLQITQLLNAMWSVIAADIAQSRNISVDKLNEIATNVGGRTAQLAKNNGLVDDILFRDEFEKIICDKTGSKSIDKVDFINIEDYAEAVIGKTSSHKAKDKIAVIYADGEIMQGEGRAEVVGNETIIRALRKAADKKEVKAIVLRINSPGGDALASELMHREIEITKKKKKVYVSMGNYAASGGYYIACNANRIFAEAGTITGSIGVFGVIPNVNALATNWGITAETVSTHPNAQWYSPYQKPTEQFRKEMTESIEQVYTVFLDRVAKGRGKTVAQIDSIAQGRVWSGKEALANGLVDELGSLNDAIAYAAKDNGLKEYRTVSYPVFEMDFKTMFRQFGAQLRGENLRNEMGVEAYEVYQQVKHIAQQRGIQARLEYDVKLK</sequence>
<feature type="transmembrane region" description="Helical" evidence="8">
    <location>
        <begin position="7"/>
        <end position="33"/>
    </location>
</feature>
<dbReference type="InterPro" id="IPR047272">
    <property type="entry name" value="S49_SppA_C"/>
</dbReference>